<dbReference type="SMART" id="SM01079">
    <property type="entry name" value="CHASE"/>
    <property type="match status" value="1"/>
</dbReference>
<dbReference type="Pfam" id="PF00990">
    <property type="entry name" value="GGDEF"/>
    <property type="match status" value="1"/>
</dbReference>
<dbReference type="PROSITE" id="PS50887">
    <property type="entry name" value="GGDEF"/>
    <property type="match status" value="1"/>
</dbReference>
<evidence type="ECO:0000259" key="8">
    <source>
        <dbReference type="PROSITE" id="PS50887"/>
    </source>
</evidence>
<dbReference type="SUPFAM" id="SSF141868">
    <property type="entry name" value="EAL domain-like"/>
    <property type="match status" value="1"/>
</dbReference>
<evidence type="ECO:0000313" key="10">
    <source>
        <dbReference type="Proteomes" id="UP000199424"/>
    </source>
</evidence>
<dbReference type="InterPro" id="IPR006189">
    <property type="entry name" value="CHASE_dom"/>
</dbReference>
<evidence type="ECO:0000256" key="3">
    <source>
        <dbReference type="ARBA" id="ARBA00022989"/>
    </source>
</evidence>
<dbReference type="NCBIfam" id="TIGR00254">
    <property type="entry name" value="GGDEF"/>
    <property type="match status" value="1"/>
</dbReference>
<dbReference type="InterPro" id="IPR029787">
    <property type="entry name" value="Nucleotide_cyclase"/>
</dbReference>
<feature type="domain" description="EAL" evidence="7">
    <location>
        <begin position="483"/>
        <end position="736"/>
    </location>
</feature>
<organism evidence="9 10">
    <name type="scientific">Pseudidiomarina maritima</name>
    <dbReference type="NCBI Taxonomy" id="519453"/>
    <lineage>
        <taxon>Bacteria</taxon>
        <taxon>Pseudomonadati</taxon>
        <taxon>Pseudomonadota</taxon>
        <taxon>Gammaproteobacteria</taxon>
        <taxon>Alteromonadales</taxon>
        <taxon>Idiomarinaceae</taxon>
        <taxon>Pseudidiomarina</taxon>
    </lineage>
</organism>
<dbReference type="Pfam" id="PF03924">
    <property type="entry name" value="CHASE"/>
    <property type="match status" value="1"/>
</dbReference>
<dbReference type="InterPro" id="IPR001633">
    <property type="entry name" value="EAL_dom"/>
</dbReference>
<dbReference type="CDD" id="cd01949">
    <property type="entry name" value="GGDEF"/>
    <property type="match status" value="1"/>
</dbReference>
<feature type="transmembrane region" description="Helical" evidence="5">
    <location>
        <begin position="273"/>
        <end position="295"/>
    </location>
</feature>
<feature type="domain" description="GGDEF" evidence="8">
    <location>
        <begin position="341"/>
        <end position="474"/>
    </location>
</feature>
<keyword evidence="4 5" id="KW-0472">Membrane</keyword>
<dbReference type="InterPro" id="IPR035919">
    <property type="entry name" value="EAL_sf"/>
</dbReference>
<accession>A0A1I6GWK3</accession>
<dbReference type="Pfam" id="PF00563">
    <property type="entry name" value="EAL"/>
    <property type="match status" value="1"/>
</dbReference>
<dbReference type="SMART" id="SM00052">
    <property type="entry name" value="EAL"/>
    <property type="match status" value="1"/>
</dbReference>
<dbReference type="PANTHER" id="PTHR44757:SF2">
    <property type="entry name" value="BIOFILM ARCHITECTURE MAINTENANCE PROTEIN MBAA"/>
    <property type="match status" value="1"/>
</dbReference>
<evidence type="ECO:0000256" key="4">
    <source>
        <dbReference type="ARBA" id="ARBA00023136"/>
    </source>
</evidence>
<gene>
    <name evidence="9" type="ORF">SAMN04488070_1311</name>
</gene>
<evidence type="ECO:0000256" key="5">
    <source>
        <dbReference type="SAM" id="Phobius"/>
    </source>
</evidence>
<dbReference type="SMART" id="SM00267">
    <property type="entry name" value="GGDEF"/>
    <property type="match status" value="1"/>
</dbReference>
<dbReference type="InterPro" id="IPR043128">
    <property type="entry name" value="Rev_trsase/Diguanyl_cyclase"/>
</dbReference>
<evidence type="ECO:0000313" key="9">
    <source>
        <dbReference type="EMBL" id="SFR46560.1"/>
    </source>
</evidence>
<dbReference type="Gene3D" id="3.30.70.270">
    <property type="match status" value="1"/>
</dbReference>
<dbReference type="GO" id="GO:0003824">
    <property type="term" value="F:catalytic activity"/>
    <property type="evidence" value="ECO:0007669"/>
    <property type="project" value="UniProtKB-ARBA"/>
</dbReference>
<dbReference type="AlphaFoldDB" id="A0A1I6GWK3"/>
<dbReference type="CDD" id="cd01948">
    <property type="entry name" value="EAL"/>
    <property type="match status" value="1"/>
</dbReference>
<dbReference type="InterPro" id="IPR052155">
    <property type="entry name" value="Biofilm_reg_signaling"/>
</dbReference>
<evidence type="ECO:0000256" key="1">
    <source>
        <dbReference type="ARBA" id="ARBA00004370"/>
    </source>
</evidence>
<feature type="transmembrane region" description="Helical" evidence="5">
    <location>
        <begin position="22"/>
        <end position="44"/>
    </location>
</feature>
<name>A0A1I6GWK3_9GAMM</name>
<dbReference type="PANTHER" id="PTHR44757">
    <property type="entry name" value="DIGUANYLATE CYCLASE DGCP"/>
    <property type="match status" value="1"/>
</dbReference>
<keyword evidence="2 5" id="KW-0812">Transmembrane</keyword>
<dbReference type="InterPro" id="IPR042240">
    <property type="entry name" value="CHASE_sf"/>
</dbReference>
<sequence>MKQIDVVSFPDKFGKQSERWRLLRYLVVVLFIASALLYAVYLVVDGERQQQLEIEKRRASEHLSSMRGQIEQRLQANMLALRALRPEILWQDSPDRVRLQHIIDEFLSSNLDIMHVALAPDLIVKFVYPVEGNQSMIGFNYRLDTDQYAGILRAVAVKDVVLTGPLRLTQGRDALIARMPIFRNDRSLWGVASLVIDHVHLLEGVRFYQHPNYSFAIRHAKNDLNPNPIPFAGNADVFNADALTADISFPRGRWELAAFPRDGQWVATNADFWLHWAIGIGLTAVILSAFLMLIFTQHRLRGAISTIAYQARYDGLTDLPNRNFFSEQLGADIRSALRNQQKFALLVLDLDHLREINDVLGHEVGDALLQRVAERIRTSIREDDLLARIGGDEFAIVLRDLNDPSEAEIRAKAIMNDLLHTLDIEHNHINMTASTGIAMFPHDGQEVQQLLKHAELAMYAAKAQGAMSVHFFDEQLRQSTERDINLHHQIIKGIEAEQFEVHYQPVIETETGLLTRCEALIRWTHPERGAISPAEFIPIAEKTGAIIGLGDFVLRQVVRDWKKMHEAGLDLAVALNRSPREFNDRQAATHWLNVIAAADVPTNRLMFEITESMLMRNKERQFANLRKLRDAGISLAIDDFGTGYSSLNYLRSYPIDVIKIDRSFLHNVPHQGQQKALVEVLIRIAHTLNMSVVAEGVEHEQQVEFLQQQKCHYQQGFFYGRAMPLNEFIRFTQQFNRDVLEGRSDTEKDVSGASR</sequence>
<dbReference type="PROSITE" id="PS50883">
    <property type="entry name" value="EAL"/>
    <property type="match status" value="1"/>
</dbReference>
<feature type="domain" description="CHASE" evidence="6">
    <location>
        <begin position="120"/>
        <end position="197"/>
    </location>
</feature>
<dbReference type="EMBL" id="FOYU01000001">
    <property type="protein sequence ID" value="SFR46560.1"/>
    <property type="molecule type" value="Genomic_DNA"/>
</dbReference>
<comment type="subcellular location">
    <subcellularLocation>
        <location evidence="1">Membrane</location>
    </subcellularLocation>
</comment>
<proteinExistence type="predicted"/>
<keyword evidence="3 5" id="KW-1133">Transmembrane helix</keyword>
<evidence type="ECO:0000259" key="6">
    <source>
        <dbReference type="PROSITE" id="PS50839"/>
    </source>
</evidence>
<dbReference type="Gene3D" id="3.30.450.350">
    <property type="entry name" value="CHASE domain"/>
    <property type="match status" value="1"/>
</dbReference>
<reference evidence="10" key="1">
    <citation type="submission" date="2016-10" db="EMBL/GenBank/DDBJ databases">
        <authorList>
            <person name="Varghese N."/>
            <person name="Submissions S."/>
        </authorList>
    </citation>
    <scope>NUCLEOTIDE SEQUENCE [LARGE SCALE GENOMIC DNA]</scope>
    <source>
        <strain evidence="10">CGMCC 1.7285</strain>
    </source>
</reference>
<evidence type="ECO:0000256" key="2">
    <source>
        <dbReference type="ARBA" id="ARBA00022692"/>
    </source>
</evidence>
<dbReference type="GO" id="GO:0016020">
    <property type="term" value="C:membrane"/>
    <property type="evidence" value="ECO:0007669"/>
    <property type="project" value="UniProtKB-SubCell"/>
</dbReference>
<evidence type="ECO:0000259" key="7">
    <source>
        <dbReference type="PROSITE" id="PS50883"/>
    </source>
</evidence>
<dbReference type="GO" id="GO:0007165">
    <property type="term" value="P:signal transduction"/>
    <property type="evidence" value="ECO:0007669"/>
    <property type="project" value="UniProtKB-ARBA"/>
</dbReference>
<dbReference type="Proteomes" id="UP000199424">
    <property type="component" value="Unassembled WGS sequence"/>
</dbReference>
<keyword evidence="10" id="KW-1185">Reference proteome</keyword>
<dbReference type="InterPro" id="IPR000160">
    <property type="entry name" value="GGDEF_dom"/>
</dbReference>
<dbReference type="Gene3D" id="3.20.20.450">
    <property type="entry name" value="EAL domain"/>
    <property type="match status" value="1"/>
</dbReference>
<dbReference type="PROSITE" id="PS50839">
    <property type="entry name" value="CHASE"/>
    <property type="match status" value="1"/>
</dbReference>
<protein>
    <submittedName>
        <fullName evidence="9">Periplasmic sensor diguanylate cyclase/phosphodiesterase</fullName>
    </submittedName>
</protein>
<dbReference type="SUPFAM" id="SSF55073">
    <property type="entry name" value="Nucleotide cyclase"/>
    <property type="match status" value="1"/>
</dbReference>